<dbReference type="Proteomes" id="UP000198263">
    <property type="component" value="Unassembled WGS sequence"/>
</dbReference>
<evidence type="ECO:0000313" key="2">
    <source>
        <dbReference type="Proteomes" id="UP000198263"/>
    </source>
</evidence>
<reference evidence="1 2" key="1">
    <citation type="submission" date="2016-01" db="EMBL/GenBank/DDBJ databases">
        <authorList>
            <person name="Peeters C."/>
        </authorList>
    </citation>
    <scope>NUCLEOTIDE SEQUENCE [LARGE SCALE GENOMIC DNA]</scope>
    <source>
        <strain evidence="1">LMG 29315</strain>
    </source>
</reference>
<dbReference type="OrthoDB" id="9102293at2"/>
<protein>
    <submittedName>
        <fullName evidence="1">Uncharacterized protein</fullName>
    </submittedName>
</protein>
<gene>
    <name evidence="1" type="ORF">AWB72_01632</name>
</gene>
<organism evidence="1 2">
    <name type="scientific">Caballeronia concitans</name>
    <dbReference type="NCBI Taxonomy" id="1777133"/>
    <lineage>
        <taxon>Bacteria</taxon>
        <taxon>Pseudomonadati</taxon>
        <taxon>Pseudomonadota</taxon>
        <taxon>Betaproteobacteria</taxon>
        <taxon>Burkholderiales</taxon>
        <taxon>Burkholderiaceae</taxon>
        <taxon>Caballeronia</taxon>
    </lineage>
</organism>
<proteinExistence type="predicted"/>
<dbReference type="RefSeq" id="WP_143754596.1">
    <property type="nucleotide sequence ID" value="NZ_FCNV02000002.1"/>
</dbReference>
<dbReference type="AlphaFoldDB" id="A0A658QUF8"/>
<dbReference type="EMBL" id="FCNV02000002">
    <property type="protein sequence ID" value="SAL22831.1"/>
    <property type="molecule type" value="Genomic_DNA"/>
</dbReference>
<accession>A0A658QUF8</accession>
<keyword evidence="2" id="KW-1185">Reference proteome</keyword>
<evidence type="ECO:0000313" key="1">
    <source>
        <dbReference type="EMBL" id="SAL22831.1"/>
    </source>
</evidence>
<sequence length="75" mass="8337">MYRSEDYHGWTLQVTTVPRCGAYTAIAVLSRGSQEFRFEQIAVSDTEAASATAAVGWLRGWLDLNGLLDRQRSDA</sequence>
<name>A0A658QUF8_9BURK</name>
<comment type="caution">
    <text evidence="1">The sequence shown here is derived from an EMBL/GenBank/DDBJ whole genome shotgun (WGS) entry which is preliminary data.</text>
</comment>